<evidence type="ECO:0008006" key="3">
    <source>
        <dbReference type="Google" id="ProtNLM"/>
    </source>
</evidence>
<dbReference type="InterPro" id="IPR046724">
    <property type="entry name" value="DUF6616"/>
</dbReference>
<evidence type="ECO:0000313" key="2">
    <source>
        <dbReference type="Proteomes" id="UP000514509"/>
    </source>
</evidence>
<dbReference type="Pfam" id="PF20321">
    <property type="entry name" value="DUF6616"/>
    <property type="match status" value="1"/>
</dbReference>
<gene>
    <name evidence="1" type="ORF">HUW48_12745</name>
</gene>
<dbReference type="RefSeq" id="WP_182416033.1">
    <property type="nucleotide sequence ID" value="NZ_CP055153.1"/>
</dbReference>
<evidence type="ECO:0000313" key="1">
    <source>
        <dbReference type="EMBL" id="QMU28851.1"/>
    </source>
</evidence>
<dbReference type="Proteomes" id="UP000514509">
    <property type="component" value="Chromosome"/>
</dbReference>
<sequence>MITYIELWKATPAWQNISQEERSNYINQLGPFIQNLLENGVQIISWGVNDQNTYQRIDYDFFAVWSFPDANSAQEFEEGVVGAGWYTYFEQINARGLTQTPPDVLSKMIAL</sequence>
<dbReference type="AlphaFoldDB" id="A0A7L7L7N7"/>
<accession>A0A7L7L7N7</accession>
<dbReference type="EMBL" id="CP055153">
    <property type="protein sequence ID" value="QMU28851.1"/>
    <property type="molecule type" value="Genomic_DNA"/>
</dbReference>
<protein>
    <recommendedName>
        <fullName evidence="3">DUF1330 domain-containing protein</fullName>
    </recommendedName>
</protein>
<keyword evidence="2" id="KW-1185">Reference proteome</keyword>
<organism evidence="1 2">
    <name type="scientific">Adhaeribacter radiodurans</name>
    <dbReference type="NCBI Taxonomy" id="2745197"/>
    <lineage>
        <taxon>Bacteria</taxon>
        <taxon>Pseudomonadati</taxon>
        <taxon>Bacteroidota</taxon>
        <taxon>Cytophagia</taxon>
        <taxon>Cytophagales</taxon>
        <taxon>Hymenobacteraceae</taxon>
        <taxon>Adhaeribacter</taxon>
    </lineage>
</organism>
<name>A0A7L7L7N7_9BACT</name>
<reference evidence="1 2" key="2">
    <citation type="submission" date="2020-08" db="EMBL/GenBank/DDBJ databases">
        <title>Adhaeribacter dokdonensis sp. nov., isolated from the rhizosphere of Elymus tsukushiensis, a plant native to the Dokdo Islands, Republic of Korea.</title>
        <authorList>
            <person name="Ghim S.Y."/>
        </authorList>
    </citation>
    <scope>NUCLEOTIDE SEQUENCE [LARGE SCALE GENOMIC DNA]</scope>
    <source>
        <strain evidence="1 2">KUDC8001</strain>
    </source>
</reference>
<proteinExistence type="predicted"/>
<dbReference type="KEGG" id="add:HUW48_12745"/>
<reference evidence="1 2" key="1">
    <citation type="submission" date="2020-06" db="EMBL/GenBank/DDBJ databases">
        <authorList>
            <person name="Hwang Y.J."/>
        </authorList>
    </citation>
    <scope>NUCLEOTIDE SEQUENCE [LARGE SCALE GENOMIC DNA]</scope>
    <source>
        <strain evidence="1 2">KUDC8001</strain>
    </source>
</reference>